<dbReference type="EMBL" id="CAFBLX010000141">
    <property type="protein sequence ID" value="CAB4894319.1"/>
    <property type="molecule type" value="Genomic_DNA"/>
</dbReference>
<protein>
    <submittedName>
        <fullName evidence="2">Unannotated protein</fullName>
    </submittedName>
</protein>
<proteinExistence type="predicted"/>
<dbReference type="AlphaFoldDB" id="A0A6J7FQF0"/>
<accession>A0A6J7FQF0</accession>
<organism evidence="2">
    <name type="scientific">freshwater metagenome</name>
    <dbReference type="NCBI Taxonomy" id="449393"/>
    <lineage>
        <taxon>unclassified sequences</taxon>
        <taxon>metagenomes</taxon>
        <taxon>ecological metagenomes</taxon>
    </lineage>
</organism>
<evidence type="ECO:0000313" key="2">
    <source>
        <dbReference type="EMBL" id="CAB4894319.1"/>
    </source>
</evidence>
<reference evidence="2" key="1">
    <citation type="submission" date="2020-05" db="EMBL/GenBank/DDBJ databases">
        <authorList>
            <person name="Chiriac C."/>
            <person name="Salcher M."/>
            <person name="Ghai R."/>
            <person name="Kavagutti S V."/>
        </authorList>
    </citation>
    <scope>NUCLEOTIDE SEQUENCE</scope>
</reference>
<name>A0A6J7FQF0_9ZZZZ</name>
<feature type="region of interest" description="Disordered" evidence="1">
    <location>
        <begin position="1"/>
        <end position="37"/>
    </location>
</feature>
<gene>
    <name evidence="2" type="ORF">UFOPK3472_02098</name>
</gene>
<feature type="compositionally biased region" description="Polar residues" evidence="1">
    <location>
        <begin position="1"/>
        <end position="10"/>
    </location>
</feature>
<sequence>MRLAQANTQFRLLAPERNASDPADSGDEAAEFDDRRAAERHVRAHEITDLSGFRRLPAVGAPDDPIEFAGFTHYLGR</sequence>
<evidence type="ECO:0000256" key="1">
    <source>
        <dbReference type="SAM" id="MobiDB-lite"/>
    </source>
</evidence>